<evidence type="ECO:0000256" key="4">
    <source>
        <dbReference type="ARBA" id="ARBA00022989"/>
    </source>
</evidence>
<dbReference type="SUPFAM" id="SSF143865">
    <property type="entry name" value="CorA soluble domain-like"/>
    <property type="match status" value="1"/>
</dbReference>
<comment type="similarity">
    <text evidence="2">Belongs to the CorA metal ion transporter (MIT) (TC 1.A.35) family.</text>
</comment>
<feature type="compositionally biased region" description="Polar residues" evidence="6">
    <location>
        <begin position="136"/>
        <end position="151"/>
    </location>
</feature>
<gene>
    <name evidence="8" type="ORF">BDY21DRAFT_364070</name>
</gene>
<feature type="compositionally biased region" description="Low complexity" evidence="6">
    <location>
        <begin position="119"/>
        <end position="132"/>
    </location>
</feature>
<evidence type="ECO:0000256" key="6">
    <source>
        <dbReference type="SAM" id="MobiDB-lite"/>
    </source>
</evidence>
<dbReference type="Proteomes" id="UP000799766">
    <property type="component" value="Unassembled WGS sequence"/>
</dbReference>
<feature type="region of interest" description="Disordered" evidence="6">
    <location>
        <begin position="1"/>
        <end position="151"/>
    </location>
</feature>
<protein>
    <submittedName>
        <fullName evidence="8">Cora family metal ion transporter-like protein</fullName>
    </submittedName>
</protein>
<evidence type="ECO:0000256" key="3">
    <source>
        <dbReference type="ARBA" id="ARBA00022692"/>
    </source>
</evidence>
<dbReference type="AlphaFoldDB" id="A0A6A6P041"/>
<dbReference type="Pfam" id="PF01544">
    <property type="entry name" value="CorA"/>
    <property type="match status" value="1"/>
</dbReference>
<evidence type="ECO:0000256" key="5">
    <source>
        <dbReference type="ARBA" id="ARBA00023136"/>
    </source>
</evidence>
<proteinExistence type="inferred from homology"/>
<dbReference type="EMBL" id="MU001681">
    <property type="protein sequence ID" value="KAF2457154.1"/>
    <property type="molecule type" value="Genomic_DNA"/>
</dbReference>
<dbReference type="InterPro" id="IPR002523">
    <property type="entry name" value="MgTranspt_CorA/ZnTranspt_ZntB"/>
</dbReference>
<dbReference type="InterPro" id="IPR045861">
    <property type="entry name" value="CorA_cytoplasmic_dom"/>
</dbReference>
<organism evidence="8 9">
    <name type="scientific">Lineolata rhizophorae</name>
    <dbReference type="NCBI Taxonomy" id="578093"/>
    <lineage>
        <taxon>Eukaryota</taxon>
        <taxon>Fungi</taxon>
        <taxon>Dikarya</taxon>
        <taxon>Ascomycota</taxon>
        <taxon>Pezizomycotina</taxon>
        <taxon>Dothideomycetes</taxon>
        <taxon>Dothideomycetes incertae sedis</taxon>
        <taxon>Lineolatales</taxon>
        <taxon>Lineolataceae</taxon>
        <taxon>Lineolata</taxon>
    </lineage>
</organism>
<feature type="region of interest" description="Disordered" evidence="6">
    <location>
        <begin position="186"/>
        <end position="214"/>
    </location>
</feature>
<dbReference type="OrthoDB" id="29879at2759"/>
<dbReference type="GO" id="GO:0005886">
    <property type="term" value="C:plasma membrane"/>
    <property type="evidence" value="ECO:0007669"/>
    <property type="project" value="TreeGrafter"/>
</dbReference>
<keyword evidence="9" id="KW-1185">Reference proteome</keyword>
<evidence type="ECO:0000313" key="8">
    <source>
        <dbReference type="EMBL" id="KAF2457154.1"/>
    </source>
</evidence>
<dbReference type="PANTHER" id="PTHR21535:SF55">
    <property type="entry name" value="MAGNESIUM TRANSPORTER ALR1-RELATED"/>
    <property type="match status" value="1"/>
</dbReference>
<name>A0A6A6P041_9PEZI</name>
<dbReference type="Gene3D" id="3.30.460.20">
    <property type="entry name" value="CorA soluble domain-like"/>
    <property type="match status" value="1"/>
</dbReference>
<dbReference type="FunFam" id="1.20.58.340:FF:000027">
    <property type="entry name" value="CorA family metal ion transporter (Eurofung)"/>
    <property type="match status" value="1"/>
</dbReference>
<dbReference type="SUPFAM" id="SSF144083">
    <property type="entry name" value="Magnesium transport protein CorA, transmembrane region"/>
    <property type="match status" value="1"/>
</dbReference>
<dbReference type="FunFam" id="1.20.58.340:FF:000008">
    <property type="entry name" value="CorA family metal ion transporter"/>
    <property type="match status" value="1"/>
</dbReference>
<dbReference type="CDD" id="cd12829">
    <property type="entry name" value="Alr1p-like"/>
    <property type="match status" value="1"/>
</dbReference>
<evidence type="ECO:0000256" key="1">
    <source>
        <dbReference type="ARBA" id="ARBA00004141"/>
    </source>
</evidence>
<reference evidence="8" key="1">
    <citation type="journal article" date="2020" name="Stud. Mycol.">
        <title>101 Dothideomycetes genomes: a test case for predicting lifestyles and emergence of pathogens.</title>
        <authorList>
            <person name="Haridas S."/>
            <person name="Albert R."/>
            <person name="Binder M."/>
            <person name="Bloem J."/>
            <person name="Labutti K."/>
            <person name="Salamov A."/>
            <person name="Andreopoulos B."/>
            <person name="Baker S."/>
            <person name="Barry K."/>
            <person name="Bills G."/>
            <person name="Bluhm B."/>
            <person name="Cannon C."/>
            <person name="Castanera R."/>
            <person name="Culley D."/>
            <person name="Daum C."/>
            <person name="Ezra D."/>
            <person name="Gonzalez J."/>
            <person name="Henrissat B."/>
            <person name="Kuo A."/>
            <person name="Liang C."/>
            <person name="Lipzen A."/>
            <person name="Lutzoni F."/>
            <person name="Magnuson J."/>
            <person name="Mondo S."/>
            <person name="Nolan M."/>
            <person name="Ohm R."/>
            <person name="Pangilinan J."/>
            <person name="Park H.-J."/>
            <person name="Ramirez L."/>
            <person name="Alfaro M."/>
            <person name="Sun H."/>
            <person name="Tritt A."/>
            <person name="Yoshinaga Y."/>
            <person name="Zwiers L.-H."/>
            <person name="Turgeon B."/>
            <person name="Goodwin S."/>
            <person name="Spatafora J."/>
            <person name="Crous P."/>
            <person name="Grigoriev I."/>
        </authorList>
    </citation>
    <scope>NUCLEOTIDE SEQUENCE</scope>
    <source>
        <strain evidence="8">ATCC 16933</strain>
    </source>
</reference>
<comment type="subcellular location">
    <subcellularLocation>
        <location evidence="1">Membrane</location>
        <topology evidence="1">Multi-pass membrane protein</topology>
    </subcellularLocation>
</comment>
<accession>A0A6A6P041</accession>
<evidence type="ECO:0000256" key="2">
    <source>
        <dbReference type="ARBA" id="ARBA00009765"/>
    </source>
</evidence>
<evidence type="ECO:0000313" key="9">
    <source>
        <dbReference type="Proteomes" id="UP000799766"/>
    </source>
</evidence>
<keyword evidence="3 7" id="KW-0812">Transmembrane</keyword>
<dbReference type="InterPro" id="IPR044089">
    <property type="entry name" value="Alr1-like"/>
</dbReference>
<dbReference type="GO" id="GO:0010961">
    <property type="term" value="P:intracellular magnesium ion homeostasis"/>
    <property type="evidence" value="ECO:0007669"/>
    <property type="project" value="TreeGrafter"/>
</dbReference>
<sequence length="697" mass="78106">MSGTPHSEACESRFSTPVSELDDHRNQPVNLPPPEHGYPPGSRRETFSSTANSERPNLVLQVEENLRQGMTSRDFENAITEEPGDRVNEQTIGDTIYNRRGSSATSPIARRNTFRRSRTQQQSQQQPQQNERMPTASRSSSPSAHTISPRNSMEAFADHKRRERAGTLNSVVAPPLSELYLNHTISGGTHQRRPTISENKSPCPTGADSVSTRSSVEDDVCFPQPEHKHDENAIDYDELESYARECRLRPKLDNELRRKPSTVASQQRRVFYDQRPQSSKASIPRFVARSTPTPGGGEDACSVVDEKDPELAAKHADLIDALDRAKSSGDPAPAESTPTMWTFFSADMNNCVFSDTIGGLLMEGETFRDLFELPDQENGEQQPVRGSSAAWWLDLLNPSEDDITAVCRAFGVHPLTREDICTQETREKVELFKRYYFVCFRSFNQDSRTSDEYMEPINVYAVVFRDGLLTFTFCPSPHAANVRKRVGRLRDYVSMSSDWICYALIDDIVDAFQPAIREIEQETDLIEDNVFTARAEDSRQILRQIGDCRKKVMSLMRLIGGKADVIKGFSKRCNTEYEQAPRSHIGVYLSDVQDHVVTMMTNLQHFEKMLSRSHSNYLAQISVDNLAQGNSVNETLGKVTVLATILVPLNLICGLFGMNVNVPGGGAGGLGWFFGILGVIVMFVIICLVVAKKKRYL</sequence>
<dbReference type="GO" id="GO:0015095">
    <property type="term" value="F:magnesium ion transmembrane transporter activity"/>
    <property type="evidence" value="ECO:0007669"/>
    <property type="project" value="InterPro"/>
</dbReference>
<evidence type="ECO:0000256" key="7">
    <source>
        <dbReference type="SAM" id="Phobius"/>
    </source>
</evidence>
<feature type="transmembrane region" description="Helical" evidence="7">
    <location>
        <begin position="670"/>
        <end position="691"/>
    </location>
</feature>
<keyword evidence="4 7" id="KW-1133">Transmembrane helix</keyword>
<dbReference type="Gene3D" id="1.20.58.340">
    <property type="entry name" value="Magnesium transport protein CorA, transmembrane region"/>
    <property type="match status" value="2"/>
</dbReference>
<dbReference type="PANTHER" id="PTHR21535">
    <property type="entry name" value="MAGNESIUM AND COBALT TRANSPORT PROTEIN/MITOCHONDRIAL IMPORT INNER MEMBRANE TRANSLOCASE SUBUNIT TIM8"/>
    <property type="match status" value="1"/>
</dbReference>
<dbReference type="InterPro" id="IPR045863">
    <property type="entry name" value="CorA_TM1_TM2"/>
</dbReference>
<keyword evidence="5 7" id="KW-0472">Membrane</keyword>
<feature type="region of interest" description="Disordered" evidence="6">
    <location>
        <begin position="257"/>
        <end position="302"/>
    </location>
</feature>